<dbReference type="OrthoDB" id="790721at2"/>
<dbReference type="AlphaFoldDB" id="A0A504J8D1"/>
<sequence length="205" mass="23922">MTNTIFHNQEFKINGISIPEFELKSGNLIRIYTPNFDKKYMPLGFDLTIELIKRFQNQEPNLPWAKNYQQKTFIELMSPLTVNKYLVHKMRIEKLRAKKIVEEIGINLKDKLGLLSFTNRKALIIKALLDRNDSIILDYYGVDANGIGFLENLVNSEIENGKSVIAFDRLEFKADKEPFENIIPIEIKNHTEHDKCLHSTKRLIK</sequence>
<dbReference type="Proteomes" id="UP000315540">
    <property type="component" value="Unassembled WGS sequence"/>
</dbReference>
<gene>
    <name evidence="1" type="ORF">FHK87_04315</name>
</gene>
<name>A0A504J8D1_9FLAO</name>
<dbReference type="EMBL" id="VFWZ01000002">
    <property type="protein sequence ID" value="TPN86834.1"/>
    <property type="molecule type" value="Genomic_DNA"/>
</dbReference>
<organism evidence="1 2">
    <name type="scientific">Aquimarina algicola</name>
    <dbReference type="NCBI Taxonomy" id="2589995"/>
    <lineage>
        <taxon>Bacteria</taxon>
        <taxon>Pseudomonadati</taxon>
        <taxon>Bacteroidota</taxon>
        <taxon>Flavobacteriia</taxon>
        <taxon>Flavobacteriales</taxon>
        <taxon>Flavobacteriaceae</taxon>
        <taxon>Aquimarina</taxon>
    </lineage>
</organism>
<comment type="caution">
    <text evidence="1">The sequence shown here is derived from an EMBL/GenBank/DDBJ whole genome shotgun (WGS) entry which is preliminary data.</text>
</comment>
<accession>A0A504J8D1</accession>
<keyword evidence="2" id="KW-1185">Reference proteome</keyword>
<evidence type="ECO:0000313" key="1">
    <source>
        <dbReference type="EMBL" id="TPN86834.1"/>
    </source>
</evidence>
<proteinExistence type="predicted"/>
<reference evidence="1 2" key="1">
    <citation type="submission" date="2019-06" db="EMBL/GenBank/DDBJ databases">
        <authorList>
            <person name="Meng X."/>
        </authorList>
    </citation>
    <scope>NUCLEOTIDE SEQUENCE [LARGE SCALE GENOMIC DNA]</scope>
    <source>
        <strain evidence="1 2">M625</strain>
    </source>
</reference>
<dbReference type="RefSeq" id="WP_140590338.1">
    <property type="nucleotide sequence ID" value="NZ_VFWZ01000002.1"/>
</dbReference>
<protein>
    <submittedName>
        <fullName evidence="1">Uncharacterized protein</fullName>
    </submittedName>
</protein>
<evidence type="ECO:0000313" key="2">
    <source>
        <dbReference type="Proteomes" id="UP000315540"/>
    </source>
</evidence>